<evidence type="ECO:0000256" key="1">
    <source>
        <dbReference type="SAM" id="SignalP"/>
    </source>
</evidence>
<evidence type="ECO:0000313" key="4">
    <source>
        <dbReference type="Proteomes" id="UP000184089"/>
    </source>
</evidence>
<evidence type="ECO:0008006" key="6">
    <source>
        <dbReference type="Google" id="ProtNLM"/>
    </source>
</evidence>
<dbReference type="PROSITE" id="PS51257">
    <property type="entry name" value="PROKAR_LIPOPROTEIN"/>
    <property type="match status" value="1"/>
</dbReference>
<dbReference type="EMBL" id="WWVX01000008">
    <property type="protein sequence ID" value="MZL70455.1"/>
    <property type="molecule type" value="Genomic_DNA"/>
</dbReference>
<reference evidence="4" key="2">
    <citation type="submission" date="2016-11" db="EMBL/GenBank/DDBJ databases">
        <authorList>
            <person name="Jaros S."/>
            <person name="Januszkiewicz K."/>
            <person name="Wedrychowicz H."/>
        </authorList>
    </citation>
    <scope>NUCLEOTIDE SEQUENCE [LARGE SCALE GENOMIC DNA]</scope>
    <source>
        <strain evidence="4">DSM 4029</strain>
    </source>
</reference>
<dbReference type="EMBL" id="FQVY01000003">
    <property type="protein sequence ID" value="SHG33948.1"/>
    <property type="molecule type" value="Genomic_DNA"/>
</dbReference>
<proteinExistence type="predicted"/>
<reference evidence="3" key="1">
    <citation type="submission" date="2016-11" db="EMBL/GenBank/DDBJ databases">
        <authorList>
            <person name="Varghese N."/>
            <person name="Submissions S."/>
        </authorList>
    </citation>
    <scope>NUCLEOTIDE SEQUENCE</scope>
    <source>
        <strain evidence="3">DSM 4029</strain>
    </source>
</reference>
<organism evidence="3 4">
    <name type="scientific">Bittarella massiliensis</name>
    <name type="common">ex Durand et al. 2017</name>
    <dbReference type="NCBI Taxonomy" id="1720313"/>
    <lineage>
        <taxon>Bacteria</taxon>
        <taxon>Bacillati</taxon>
        <taxon>Bacillota</taxon>
        <taxon>Clostridia</taxon>
        <taxon>Eubacteriales</taxon>
        <taxon>Oscillospiraceae</taxon>
        <taxon>Bittarella (ex Durand et al. 2017)</taxon>
    </lineage>
</organism>
<dbReference type="InterPro" id="IPR027304">
    <property type="entry name" value="Trigger_fact/SurA_dom_sf"/>
</dbReference>
<dbReference type="RefSeq" id="WP_044992589.1">
    <property type="nucleotide sequence ID" value="NZ_FQVY01000003.1"/>
</dbReference>
<evidence type="ECO:0000313" key="5">
    <source>
        <dbReference type="Proteomes" id="UP000474718"/>
    </source>
</evidence>
<name>A0AAQ1RWJ5_9FIRM</name>
<comment type="caution">
    <text evidence="3">The sequence shown here is derived from an EMBL/GenBank/DDBJ whole genome shotgun (WGS) entry which is preliminary data.</text>
</comment>
<sequence length="354" mass="39330">MSFKHKLAAGLAALGVLASLSGCTLGKSFDYAAKVGEVEISSGLYLYYQYASYLDAAEQSQKNPKEVKTVLKEQIGEQSATDYIKDQTKARCISYAAMENLFDKEGLEVTEEDEAQIEANVNQNWDSQKKVLEKNGIGKDTYRTLVRSALKSSKLFDHYYGADGLTPVGDDELKAYFESQYLHISFLALPKLNSESNAIPSDGIATINDLSEQMLAKLKDGATMKEVADEFMPQVLEVGGHSFAEGTDFVQQDFINKDTENYSTYPMNMINQIKADGVGDYNRYEAAQYTFVYQRQSALANESDFTSARTSLLVEMKEGEFSEKSKAAEEGLEIVYNEAAVKEFSPKKIKYVAS</sequence>
<accession>A0AAQ1RWJ5</accession>
<evidence type="ECO:0000313" key="2">
    <source>
        <dbReference type="EMBL" id="MZL70455.1"/>
    </source>
</evidence>
<evidence type="ECO:0000313" key="3">
    <source>
        <dbReference type="EMBL" id="SHG33948.1"/>
    </source>
</evidence>
<gene>
    <name evidence="2" type="ORF">GT747_11900</name>
    <name evidence="3" type="ORF">SAMN05444424_2166</name>
</gene>
<dbReference type="Proteomes" id="UP000474718">
    <property type="component" value="Unassembled WGS sequence"/>
</dbReference>
<dbReference type="SUPFAM" id="SSF109998">
    <property type="entry name" value="Triger factor/SurA peptide-binding domain-like"/>
    <property type="match status" value="1"/>
</dbReference>
<keyword evidence="1" id="KW-0732">Signal</keyword>
<feature type="chain" id="PRO_5043022256" description="Peptidyl-prolyl cis-trans isomerase" evidence="1">
    <location>
        <begin position="22"/>
        <end position="354"/>
    </location>
</feature>
<protein>
    <recommendedName>
        <fullName evidence="6">Peptidyl-prolyl cis-trans isomerase</fullName>
    </recommendedName>
</protein>
<dbReference type="AlphaFoldDB" id="A0AAQ1RWJ5"/>
<feature type="signal peptide" evidence="1">
    <location>
        <begin position="1"/>
        <end position="21"/>
    </location>
</feature>
<dbReference type="Proteomes" id="UP000184089">
    <property type="component" value="Unassembled WGS sequence"/>
</dbReference>
<reference evidence="2 5" key="3">
    <citation type="journal article" date="2019" name="Nat. Med.">
        <title>A library of human gut bacterial isolates paired with longitudinal multiomics data enables mechanistic microbiome research.</title>
        <authorList>
            <person name="Poyet M."/>
            <person name="Groussin M."/>
            <person name="Gibbons S.M."/>
            <person name="Avila-Pacheco J."/>
            <person name="Jiang X."/>
            <person name="Kearney S.M."/>
            <person name="Perrotta A.R."/>
            <person name="Berdy B."/>
            <person name="Zhao S."/>
            <person name="Lieberman T.D."/>
            <person name="Swanson P.K."/>
            <person name="Smith M."/>
            <person name="Roesemann S."/>
            <person name="Alexander J.E."/>
            <person name="Rich S.A."/>
            <person name="Livny J."/>
            <person name="Vlamakis H."/>
            <person name="Clish C."/>
            <person name="Bullock K."/>
            <person name="Deik A."/>
            <person name="Scott J."/>
            <person name="Pierce K.A."/>
            <person name="Xavier R.J."/>
            <person name="Alm E.J."/>
        </authorList>
    </citation>
    <scope>NUCLEOTIDE SEQUENCE [LARGE SCALE GENOMIC DNA]</scope>
    <source>
        <strain evidence="2 5">BIOML-A2</strain>
    </source>
</reference>
<keyword evidence="5" id="KW-1185">Reference proteome</keyword>